<keyword evidence="6" id="KW-1185">Reference proteome</keyword>
<organism evidence="5 6">
    <name type="scientific">Halorussus limi</name>
    <dbReference type="NCBI Taxonomy" id="2938695"/>
    <lineage>
        <taxon>Archaea</taxon>
        <taxon>Methanobacteriati</taxon>
        <taxon>Methanobacteriota</taxon>
        <taxon>Stenosarchaea group</taxon>
        <taxon>Halobacteria</taxon>
        <taxon>Halobacteriales</taxon>
        <taxon>Haladaptataceae</taxon>
        <taxon>Halorussus</taxon>
    </lineage>
</organism>
<gene>
    <name evidence="5" type="ORF">M0R89_03450</name>
</gene>
<protein>
    <submittedName>
        <fullName evidence="5">Helix-turn-helix domain-containing protein</fullName>
    </submittedName>
</protein>
<evidence type="ECO:0000313" key="5">
    <source>
        <dbReference type="EMBL" id="UPV75131.1"/>
    </source>
</evidence>
<feature type="domain" description="Bacterioopsin transcriptional activator GAF and HTH associated" evidence="4">
    <location>
        <begin position="19"/>
        <end position="150"/>
    </location>
</feature>
<evidence type="ECO:0000313" key="6">
    <source>
        <dbReference type="Proteomes" id="UP000830729"/>
    </source>
</evidence>
<dbReference type="InterPro" id="IPR007050">
    <property type="entry name" value="HTH_bacterioopsin"/>
</dbReference>
<sequence length="231" mass="25790">MSTIAQLAIPAEEFALRETLPRVPDVAVEAERVVAHDEGRVMPFVWAAGEDLDAFEDALADDPSVENERRLTDLPDGRFYQMEWVESVEVLLHSMTEHGAAVLKARGRDDRWHLRILFSDRAAVSQTHEFCRERELRADVEQIHELEGRDDGGGRHGLTAEQYEAVTTALETGYYEVPRGASARDLAERLDISHQALSERLRRGHGNLVANALTVDAVHGDETGENDPDGE</sequence>
<dbReference type="Pfam" id="PF15915">
    <property type="entry name" value="BAT"/>
    <property type="match status" value="1"/>
</dbReference>
<evidence type="ECO:0000259" key="4">
    <source>
        <dbReference type="Pfam" id="PF15915"/>
    </source>
</evidence>
<feature type="domain" description="HTH bat-type" evidence="3">
    <location>
        <begin position="158"/>
        <end position="209"/>
    </location>
</feature>
<dbReference type="AlphaFoldDB" id="A0A8U0HWP8"/>
<keyword evidence="1" id="KW-0805">Transcription regulation</keyword>
<evidence type="ECO:0000259" key="3">
    <source>
        <dbReference type="Pfam" id="PF04967"/>
    </source>
</evidence>
<name>A0A8U0HWP8_9EURY</name>
<keyword evidence="2" id="KW-0804">Transcription</keyword>
<dbReference type="GeneID" id="72184223"/>
<dbReference type="EMBL" id="CP096659">
    <property type="protein sequence ID" value="UPV75131.1"/>
    <property type="molecule type" value="Genomic_DNA"/>
</dbReference>
<dbReference type="Pfam" id="PF04967">
    <property type="entry name" value="HTH_10"/>
    <property type="match status" value="1"/>
</dbReference>
<dbReference type="PANTHER" id="PTHR34236:SF1">
    <property type="entry name" value="DIMETHYL SULFOXIDE REDUCTASE TRANSCRIPTIONAL ACTIVATOR"/>
    <property type="match status" value="1"/>
</dbReference>
<reference evidence="5 6" key="1">
    <citation type="submission" date="2022-04" db="EMBL/GenBank/DDBJ databases">
        <title>Diverse halophilic archaea isolated from saline environments.</title>
        <authorList>
            <person name="Cui H.-L."/>
        </authorList>
    </citation>
    <scope>NUCLEOTIDE SEQUENCE [LARGE SCALE GENOMIC DNA]</scope>
    <source>
        <strain evidence="5 6">XZYJT49</strain>
    </source>
</reference>
<dbReference type="Proteomes" id="UP000830729">
    <property type="component" value="Chromosome"/>
</dbReference>
<dbReference type="KEGG" id="halx:M0R89_03450"/>
<dbReference type="PANTHER" id="PTHR34236">
    <property type="entry name" value="DIMETHYL SULFOXIDE REDUCTASE TRANSCRIPTIONAL ACTIVATOR"/>
    <property type="match status" value="1"/>
</dbReference>
<proteinExistence type="predicted"/>
<dbReference type="RefSeq" id="WP_248651174.1">
    <property type="nucleotide sequence ID" value="NZ_CP096659.1"/>
</dbReference>
<accession>A0A8U0HWP8</accession>
<dbReference type="InterPro" id="IPR031803">
    <property type="entry name" value="BAT_GAF/HTH-assoc"/>
</dbReference>
<evidence type="ECO:0000256" key="1">
    <source>
        <dbReference type="ARBA" id="ARBA00023015"/>
    </source>
</evidence>
<evidence type="ECO:0000256" key="2">
    <source>
        <dbReference type="ARBA" id="ARBA00023163"/>
    </source>
</evidence>